<feature type="domain" description="Conjugative transposon TraJ C-terminal" evidence="2">
    <location>
        <begin position="16"/>
        <end position="331"/>
    </location>
</feature>
<dbReference type="Proteomes" id="UP000664480">
    <property type="component" value="Unassembled WGS sequence"/>
</dbReference>
<sequence length="336" mass="37391">MTWGLLLPLGLSAQSISGFHVTMKNVGESLGTGTYELQVAAKGIAAMGTVFFIGNRVWKHIAEAESVDFYPLFRPFVLTILILNFNWVTGFIGGLMNPVLLATERMQEKSNLGIERLLEAKQKALENGDFYEMYVGEDGQGDKDLWYEYGNPDAGEEGWMESIGNGIQFALEKASFHMQLNIKTWISEVLQVLYQAAALAINTIRIFYLVILSIMGPISFALSIFNGFQHTLTQWIARYINVFLWLPVANIFGFIIGKIQEEMLKVDLAQIENSGKTFFSSTDTAYLIYMVIAIIGYMTVPSVANYIIYAGGKDSLLHKSSNLMSGGVGMATKYLK</sequence>
<evidence type="ECO:0000256" key="1">
    <source>
        <dbReference type="SAM" id="Phobius"/>
    </source>
</evidence>
<comment type="caution">
    <text evidence="3">The sequence shown here is derived from an EMBL/GenBank/DDBJ whole genome shotgun (WGS) entry which is preliminary data.</text>
</comment>
<accession>A0ABS3CIH3</accession>
<feature type="transmembrane region" description="Helical" evidence="1">
    <location>
        <begin position="76"/>
        <end position="101"/>
    </location>
</feature>
<keyword evidence="1" id="KW-1133">Transmembrane helix</keyword>
<dbReference type="InterPro" id="IPR022393">
    <property type="entry name" value="Conjugative_transposon_TraJ"/>
</dbReference>
<proteinExistence type="predicted"/>
<evidence type="ECO:0000259" key="2">
    <source>
        <dbReference type="Pfam" id="PF07863"/>
    </source>
</evidence>
<keyword evidence="1" id="KW-0812">Transmembrane</keyword>
<name>A0ABS3CIH3_9BACT</name>
<feature type="transmembrane region" description="Helical" evidence="1">
    <location>
        <begin position="236"/>
        <end position="256"/>
    </location>
</feature>
<dbReference type="EMBL" id="JAFKCU010000003">
    <property type="protein sequence ID" value="MBN7816897.1"/>
    <property type="molecule type" value="Genomic_DNA"/>
</dbReference>
<protein>
    <submittedName>
        <fullName evidence="3">Conjugative transposon protein TraJ</fullName>
    </submittedName>
</protein>
<dbReference type="Pfam" id="PF07863">
    <property type="entry name" value="CtnDOT_TraJ"/>
    <property type="match status" value="1"/>
</dbReference>
<evidence type="ECO:0000313" key="4">
    <source>
        <dbReference type="Proteomes" id="UP000664480"/>
    </source>
</evidence>
<evidence type="ECO:0000313" key="3">
    <source>
        <dbReference type="EMBL" id="MBN7816897.1"/>
    </source>
</evidence>
<organism evidence="3 4">
    <name type="scientific">Algoriphagus pacificus</name>
    <dbReference type="NCBI Taxonomy" id="2811234"/>
    <lineage>
        <taxon>Bacteria</taxon>
        <taxon>Pseudomonadati</taxon>
        <taxon>Bacteroidota</taxon>
        <taxon>Cytophagia</taxon>
        <taxon>Cytophagales</taxon>
        <taxon>Cyclobacteriaceae</taxon>
        <taxon>Algoriphagus</taxon>
    </lineage>
</organism>
<gene>
    <name evidence="3" type="primary">traJ</name>
    <name evidence="3" type="ORF">J0A69_15740</name>
</gene>
<feature type="transmembrane region" description="Helical" evidence="1">
    <location>
        <begin position="286"/>
        <end position="309"/>
    </location>
</feature>
<reference evidence="3 4" key="1">
    <citation type="submission" date="2021-03" db="EMBL/GenBank/DDBJ databases">
        <title>novel species isolated from a fishpond in China.</title>
        <authorList>
            <person name="Lu H."/>
            <person name="Cai Z."/>
        </authorList>
    </citation>
    <scope>NUCLEOTIDE SEQUENCE [LARGE SCALE GENOMIC DNA]</scope>
    <source>
        <strain evidence="3 4">YJ13C</strain>
    </source>
</reference>
<dbReference type="NCBIfam" id="TIGR03782">
    <property type="entry name" value="Bac_Flav_CT_J"/>
    <property type="match status" value="1"/>
</dbReference>
<keyword evidence="4" id="KW-1185">Reference proteome</keyword>
<feature type="transmembrane region" description="Helical" evidence="1">
    <location>
        <begin position="206"/>
        <end position="224"/>
    </location>
</feature>
<dbReference type="InterPro" id="IPR012424">
    <property type="entry name" value="Conjugative_transposon_TraJ_C"/>
</dbReference>
<keyword evidence="1" id="KW-0472">Membrane</keyword>